<comment type="caution">
    <text evidence="22">The sequence shown here is derived from an EMBL/GenBank/DDBJ whole genome shotgun (WGS) entry which is preliminary data.</text>
</comment>
<evidence type="ECO:0000256" key="11">
    <source>
        <dbReference type="ARBA" id="ARBA00022958"/>
    </source>
</evidence>
<dbReference type="PROSITE" id="PS00154">
    <property type="entry name" value="ATPASE_E1_E2"/>
    <property type="match status" value="1"/>
</dbReference>
<dbReference type="InterPro" id="IPR044492">
    <property type="entry name" value="P_typ_ATPase_HD_dom"/>
</dbReference>
<dbReference type="GO" id="GO:0006883">
    <property type="term" value="P:intracellular sodium ion homeostasis"/>
    <property type="evidence" value="ECO:0007669"/>
    <property type="project" value="TreeGrafter"/>
</dbReference>
<dbReference type="SFLD" id="SFLDS00003">
    <property type="entry name" value="Haloacid_Dehalogenase"/>
    <property type="match status" value="1"/>
</dbReference>
<organism evidence="22 23">
    <name type="scientific">Odynerus spinipes</name>
    <dbReference type="NCBI Taxonomy" id="1348599"/>
    <lineage>
        <taxon>Eukaryota</taxon>
        <taxon>Metazoa</taxon>
        <taxon>Ecdysozoa</taxon>
        <taxon>Arthropoda</taxon>
        <taxon>Hexapoda</taxon>
        <taxon>Insecta</taxon>
        <taxon>Pterygota</taxon>
        <taxon>Neoptera</taxon>
        <taxon>Endopterygota</taxon>
        <taxon>Hymenoptera</taxon>
        <taxon>Apocrita</taxon>
        <taxon>Aculeata</taxon>
        <taxon>Vespoidea</taxon>
        <taxon>Vespidae</taxon>
        <taxon>Eumeninae</taxon>
        <taxon>Odynerus</taxon>
    </lineage>
</organism>
<name>A0AAD9VV70_9HYME</name>
<proteinExistence type="inferred from homology"/>
<keyword evidence="11 20" id="KW-0630">Potassium</keyword>
<comment type="subunit">
    <text evidence="19">The sodium/potassium-transporting ATPase is composed of a catalytic alpha subunit, an auxiliary non-catalytic beta subunit and an additional regulatory subunit.</text>
</comment>
<dbReference type="GO" id="GO:0005886">
    <property type="term" value="C:plasma membrane"/>
    <property type="evidence" value="ECO:0007669"/>
    <property type="project" value="UniProtKB-SubCell"/>
</dbReference>
<keyword evidence="4" id="KW-1003">Cell membrane</keyword>
<feature type="transmembrane region" description="Helical" evidence="20">
    <location>
        <begin position="989"/>
        <end position="1005"/>
    </location>
</feature>
<evidence type="ECO:0000256" key="5">
    <source>
        <dbReference type="ARBA" id="ARBA00022538"/>
    </source>
</evidence>
<feature type="transmembrane region" description="Helical" evidence="20">
    <location>
        <begin position="94"/>
        <end position="120"/>
    </location>
</feature>
<keyword evidence="23" id="KW-1185">Reference proteome</keyword>
<gene>
    <name evidence="22" type="ORF">KPH14_003044</name>
</gene>
<dbReference type="InterPro" id="IPR006068">
    <property type="entry name" value="ATPase_P-typ_cation-transptr_C"/>
</dbReference>
<evidence type="ECO:0000256" key="8">
    <source>
        <dbReference type="ARBA" id="ARBA00022692"/>
    </source>
</evidence>
<keyword evidence="15 20" id="KW-0406">Ion transport</keyword>
<keyword evidence="13 20" id="KW-1133">Transmembrane helix</keyword>
<dbReference type="Pfam" id="PF00122">
    <property type="entry name" value="E1-E2_ATPase"/>
    <property type="match status" value="1"/>
</dbReference>
<dbReference type="SMART" id="SM00831">
    <property type="entry name" value="Cation_ATPase_N"/>
    <property type="match status" value="1"/>
</dbReference>
<evidence type="ECO:0000256" key="14">
    <source>
        <dbReference type="ARBA" id="ARBA00023053"/>
    </source>
</evidence>
<dbReference type="Pfam" id="PF13246">
    <property type="entry name" value="Cation_ATPase"/>
    <property type="match status" value="1"/>
</dbReference>
<dbReference type="InterPro" id="IPR023298">
    <property type="entry name" value="ATPase_P-typ_TM_dom_sf"/>
</dbReference>
<dbReference type="AlphaFoldDB" id="A0AAD9VV70"/>
<dbReference type="InterPro" id="IPR036412">
    <property type="entry name" value="HAD-like_sf"/>
</dbReference>
<dbReference type="GO" id="GO:0005524">
    <property type="term" value="F:ATP binding"/>
    <property type="evidence" value="ECO:0007669"/>
    <property type="project" value="UniProtKB-KW"/>
</dbReference>
<feature type="transmembrane region" description="Helical" evidence="20">
    <location>
        <begin position="324"/>
        <end position="347"/>
    </location>
</feature>
<dbReference type="GO" id="GO:1990573">
    <property type="term" value="P:potassium ion import across plasma membrane"/>
    <property type="evidence" value="ECO:0007669"/>
    <property type="project" value="TreeGrafter"/>
</dbReference>
<dbReference type="Pfam" id="PF00690">
    <property type="entry name" value="Cation_ATPase_N"/>
    <property type="match status" value="1"/>
</dbReference>
<keyword evidence="14" id="KW-0915">Sodium</keyword>
<comment type="function">
    <text evidence="18">This is the catalytic component of the active enzyme, which catalyzes the hydrolysis of ATP coupled with the exchange of sodium and potassium ions across the plasma membrane. This action creates the electrochemical gradient of sodium and potassium ions, providing the energy for active transport of various nutrients.</text>
</comment>
<dbReference type="Gene3D" id="1.20.1110.10">
    <property type="entry name" value="Calcium-transporting ATPase, transmembrane domain"/>
    <property type="match status" value="1"/>
</dbReference>
<evidence type="ECO:0000256" key="18">
    <source>
        <dbReference type="ARBA" id="ARBA00037422"/>
    </source>
</evidence>
<evidence type="ECO:0000313" key="22">
    <source>
        <dbReference type="EMBL" id="KAK2587327.1"/>
    </source>
</evidence>
<dbReference type="NCBIfam" id="TIGR01106">
    <property type="entry name" value="ATPase-IIC_X-K"/>
    <property type="match status" value="1"/>
</dbReference>
<dbReference type="PRINTS" id="PR00121">
    <property type="entry name" value="NAKATPASE"/>
</dbReference>
<evidence type="ECO:0000256" key="16">
    <source>
        <dbReference type="ARBA" id="ARBA00023136"/>
    </source>
</evidence>
<keyword evidence="20" id="KW-0479">Metal-binding</keyword>
<keyword evidence="5 20" id="KW-0633">Potassium transport</keyword>
<evidence type="ECO:0000256" key="12">
    <source>
        <dbReference type="ARBA" id="ARBA00022967"/>
    </source>
</evidence>
<dbReference type="GO" id="GO:0030007">
    <property type="term" value="P:intracellular potassium ion homeostasis"/>
    <property type="evidence" value="ECO:0007669"/>
    <property type="project" value="TreeGrafter"/>
</dbReference>
<dbReference type="FunFam" id="2.70.150.10:FF:000003">
    <property type="entry name" value="Sodium/potassium-transporting ATPase subunit alpha"/>
    <property type="match status" value="1"/>
</dbReference>
<dbReference type="InterPro" id="IPR008250">
    <property type="entry name" value="ATPase_P-typ_transduc_dom_A_sf"/>
</dbReference>
<sequence length="1027" mass="115066">MPELQRYSSRNLPRISRTSSALQTAKRRLTKIEIQDLHHELETTDHVIPLQELCEKLNTDPENGLTEKEAERLLLKHGANVLTPPKQTPEYIKFLLCMFSGFAGLLWCCAGLCFLLYVVGFLFEEEQSGVEWLGMIIVVICIVSGVFAYIQESKNTKVMESFKKMVPTFATVIRDGNKLRLGTEELVLGDLVEIKLGDKIPADIRIIRCNGLRVENSSITGESEPVTRTDYATDINPLESSNFAFFSSFAVAGEGAGIVIATGDRTMIGRLAGLTSHLEKTETPIAKEIKHFVHIITVVAIIFGTLFFFLSFVLDPNIVRAFTYLLGIIIANVPEVLLVTVTTCLTLTAQKMANKNCLVKNLEGVETLGSTSTICSDKTGTLTQNRMTVSNLWFGYTRYTFSPRERIGAERDLLMERPAFSFFLKNATLCLRAEFTAESTLLVPIEDRDVIGDASETGILRFCEHIHPTETYRERYPKVAEIPFNSTLKYQLSIHSDTSGFILIMKGAPEVILDYCSSILTTDGLTKDMGPVDVQSVKRACTELGYLGERVLAYCDLLLPPNTYGPDYEFNTEEASKYNFPTKGYRFVGLISLIDPPRPGVPEAVQKCRTAGIKVIMVTGDHPVTAMAIARKVGIISEGHETKYEMTLLADNQQSFTHIPDIDTDAIVVTGSELRSMTSNHLDNMIKNYEEIVFARTSPQQKLLIVESCQRLGEIVAVTGDGVNDAPALRKADIGVAMGITGSDVAKNAADMILMDDNFASIVTGVEEGRLIFDNLKKSIAYTLTSSVPEMLPMLASLMFAIPLPLVIEMVLCIDVGTDLVPAISLAYEKAESDIMQRAPRNPQYDRLVNKRLISITYGQIGMTQAAAGFYTYFMILMLHGFLPKKLLGLRYDWENKAINDLEDSYGQTWTYKARMDLLNEARSGYFLSIVITQMIDLVMCKTRRNSIFHQGMGNWFLNFSFVFEIIITGTLLYVPGTEKVLKTMPLDIYWYWPCLPLGLFLWTYDELRRWCIRRFPGGIVERETYY</sequence>
<comment type="caution">
    <text evidence="20">Lacks conserved residue(s) required for the propagation of feature annotation.</text>
</comment>
<accession>A0AAD9VV70</accession>
<evidence type="ECO:0000313" key="23">
    <source>
        <dbReference type="Proteomes" id="UP001258017"/>
    </source>
</evidence>
<dbReference type="GO" id="GO:1902600">
    <property type="term" value="P:proton transmembrane transport"/>
    <property type="evidence" value="ECO:0007669"/>
    <property type="project" value="TreeGrafter"/>
</dbReference>
<evidence type="ECO:0000256" key="17">
    <source>
        <dbReference type="ARBA" id="ARBA00023201"/>
    </source>
</evidence>
<evidence type="ECO:0000256" key="6">
    <source>
        <dbReference type="ARBA" id="ARBA00022553"/>
    </source>
</evidence>
<feature type="transmembrane region" description="Helical" evidence="20">
    <location>
        <begin position="292"/>
        <end position="312"/>
    </location>
</feature>
<keyword evidence="8 20" id="KW-0812">Transmembrane</keyword>
<evidence type="ECO:0000256" key="2">
    <source>
        <dbReference type="ARBA" id="ARBA00006934"/>
    </source>
</evidence>
<keyword evidence="17" id="KW-0739">Sodium transport</keyword>
<evidence type="ECO:0000256" key="13">
    <source>
        <dbReference type="ARBA" id="ARBA00022989"/>
    </source>
</evidence>
<dbReference type="InterPro" id="IPR023299">
    <property type="entry name" value="ATPase_P-typ_cyto_dom_N"/>
</dbReference>
<evidence type="ECO:0000256" key="10">
    <source>
        <dbReference type="ARBA" id="ARBA00022840"/>
    </source>
</evidence>
<dbReference type="Gene3D" id="2.70.150.10">
    <property type="entry name" value="Calcium-transporting ATPase, cytoplasmic transduction domain A"/>
    <property type="match status" value="1"/>
</dbReference>
<dbReference type="FunFam" id="1.20.1110.10:FF:000038">
    <property type="entry name" value="Sodium/potassium-transporting ATPase subunit alpha"/>
    <property type="match status" value="1"/>
</dbReference>
<dbReference type="PANTHER" id="PTHR43294">
    <property type="entry name" value="SODIUM/POTASSIUM-TRANSPORTING ATPASE SUBUNIT ALPHA"/>
    <property type="match status" value="1"/>
</dbReference>
<feature type="transmembrane region" description="Helical" evidence="20">
    <location>
        <begin position="861"/>
        <end position="883"/>
    </location>
</feature>
<dbReference type="SUPFAM" id="SSF81660">
    <property type="entry name" value="Metal cation-transporting ATPase, ATP-binding domain N"/>
    <property type="match status" value="1"/>
</dbReference>
<keyword evidence="16 20" id="KW-0472">Membrane</keyword>
<keyword evidence="12" id="KW-1278">Translocase</keyword>
<dbReference type="InterPro" id="IPR050510">
    <property type="entry name" value="Cation_transp_ATPase_P-type"/>
</dbReference>
<dbReference type="InterPro" id="IPR023214">
    <property type="entry name" value="HAD_sf"/>
</dbReference>
<dbReference type="InterPro" id="IPR059000">
    <property type="entry name" value="ATPase_P-type_domA"/>
</dbReference>
<dbReference type="SFLD" id="SFLDG00002">
    <property type="entry name" value="C1.7:_P-type_atpase_like"/>
    <property type="match status" value="1"/>
</dbReference>
<dbReference type="GO" id="GO:0036376">
    <property type="term" value="P:sodium ion export across plasma membrane"/>
    <property type="evidence" value="ECO:0007669"/>
    <property type="project" value="TreeGrafter"/>
</dbReference>
<keyword evidence="9 20" id="KW-0547">Nucleotide-binding</keyword>
<dbReference type="GO" id="GO:0016887">
    <property type="term" value="F:ATP hydrolysis activity"/>
    <property type="evidence" value="ECO:0007669"/>
    <property type="project" value="InterPro"/>
</dbReference>
<evidence type="ECO:0000256" key="7">
    <source>
        <dbReference type="ARBA" id="ARBA00022607"/>
    </source>
</evidence>
<feature type="transmembrane region" description="Helical" evidence="20">
    <location>
        <begin position="132"/>
        <end position="150"/>
    </location>
</feature>
<comment type="subcellular location">
    <subcellularLocation>
        <location evidence="1 20">Cell membrane</location>
        <topology evidence="1 20">Multi-pass membrane protein</topology>
    </subcellularLocation>
</comment>
<reference evidence="22" key="1">
    <citation type="submission" date="2021-08" db="EMBL/GenBank/DDBJ databases">
        <authorList>
            <person name="Misof B."/>
            <person name="Oliver O."/>
            <person name="Podsiadlowski L."/>
            <person name="Donath A."/>
            <person name="Peters R."/>
            <person name="Mayer C."/>
            <person name="Rust J."/>
            <person name="Gunkel S."/>
            <person name="Lesny P."/>
            <person name="Martin S."/>
            <person name="Oeyen J.P."/>
            <person name="Petersen M."/>
            <person name="Panagiotis P."/>
            <person name="Wilbrandt J."/>
            <person name="Tanja T."/>
        </authorList>
    </citation>
    <scope>NUCLEOTIDE SEQUENCE</scope>
    <source>
        <strain evidence="22">GBR_01_08_01A</strain>
        <tissue evidence="22">Thorax + abdomen</tissue>
    </source>
</reference>
<dbReference type="SFLD" id="SFLDF00027">
    <property type="entry name" value="p-type_atpase"/>
    <property type="match status" value="1"/>
</dbReference>
<evidence type="ECO:0000256" key="20">
    <source>
        <dbReference type="RuleBase" id="RU362084"/>
    </source>
</evidence>
<dbReference type="SUPFAM" id="SSF81653">
    <property type="entry name" value="Calcium ATPase, transduction domain A"/>
    <property type="match status" value="1"/>
</dbReference>
<dbReference type="SUPFAM" id="SSF56784">
    <property type="entry name" value="HAD-like"/>
    <property type="match status" value="1"/>
</dbReference>
<keyword evidence="7" id="KW-0740">Sodium/potassium transport</keyword>
<dbReference type="NCBIfam" id="TIGR01494">
    <property type="entry name" value="ATPase_P-type"/>
    <property type="match status" value="2"/>
</dbReference>
<feature type="transmembrane region" description="Helical" evidence="20">
    <location>
        <begin position="953"/>
        <end position="977"/>
    </location>
</feature>
<dbReference type="FunFam" id="3.40.50.1000:FF:000083">
    <property type="entry name" value="Sodium/potassium-transporting ATPase subunit alpha"/>
    <property type="match status" value="1"/>
</dbReference>
<evidence type="ECO:0000259" key="21">
    <source>
        <dbReference type="SMART" id="SM00831"/>
    </source>
</evidence>
<keyword evidence="6" id="KW-0597">Phosphoprotein</keyword>
<keyword evidence="10 20" id="KW-0067">ATP-binding</keyword>
<evidence type="ECO:0000256" key="4">
    <source>
        <dbReference type="ARBA" id="ARBA00022475"/>
    </source>
</evidence>
<dbReference type="GO" id="GO:0005391">
    <property type="term" value="F:P-type sodium:potassium-exchanging transporter activity"/>
    <property type="evidence" value="ECO:0007669"/>
    <property type="project" value="TreeGrafter"/>
</dbReference>
<dbReference type="GO" id="GO:0046872">
    <property type="term" value="F:metal ion binding"/>
    <property type="evidence" value="ECO:0007669"/>
    <property type="project" value="UniProtKB-KW"/>
</dbReference>
<evidence type="ECO:0000256" key="15">
    <source>
        <dbReference type="ARBA" id="ARBA00023065"/>
    </source>
</evidence>
<dbReference type="PANTHER" id="PTHR43294:SF13">
    <property type="entry name" value="SODIUM_POTASSIUM-TRANSPORTING ATPASE SUBUNIT ALPHA"/>
    <property type="match status" value="1"/>
</dbReference>
<reference evidence="22" key="2">
    <citation type="journal article" date="2023" name="Commun. Biol.">
        <title>Intrasexual cuticular hydrocarbon dimorphism in a wasp sheds light on hydrocarbon biosynthesis genes in Hymenoptera.</title>
        <authorList>
            <person name="Moris V.C."/>
            <person name="Podsiadlowski L."/>
            <person name="Martin S."/>
            <person name="Oeyen J.P."/>
            <person name="Donath A."/>
            <person name="Petersen M."/>
            <person name="Wilbrandt J."/>
            <person name="Misof B."/>
            <person name="Liedtke D."/>
            <person name="Thamm M."/>
            <person name="Scheiner R."/>
            <person name="Schmitt T."/>
            <person name="Niehuis O."/>
        </authorList>
    </citation>
    <scope>NUCLEOTIDE SEQUENCE</scope>
    <source>
        <strain evidence="22">GBR_01_08_01A</strain>
    </source>
</reference>
<dbReference type="Gene3D" id="3.40.50.1000">
    <property type="entry name" value="HAD superfamily/HAD-like"/>
    <property type="match status" value="1"/>
</dbReference>
<dbReference type="Gene3D" id="3.40.1110.10">
    <property type="entry name" value="Calcium-transporting ATPase, cytoplasmic domain N"/>
    <property type="match status" value="1"/>
</dbReference>
<protein>
    <recommendedName>
        <fullName evidence="20">Sodium/potassium-transporting ATPase subunit alpha</fullName>
    </recommendedName>
</protein>
<dbReference type="InterPro" id="IPR018303">
    <property type="entry name" value="ATPase_P-typ_P_site"/>
</dbReference>
<dbReference type="InterPro" id="IPR004014">
    <property type="entry name" value="ATPase_P-typ_cation-transptr_N"/>
</dbReference>
<comment type="similarity">
    <text evidence="2 20">Belongs to the cation transport ATPase (P-type) (TC 3.A.3) family. Type IIC subfamily.</text>
</comment>
<dbReference type="Proteomes" id="UP001258017">
    <property type="component" value="Unassembled WGS sequence"/>
</dbReference>
<evidence type="ECO:0000256" key="3">
    <source>
        <dbReference type="ARBA" id="ARBA00022448"/>
    </source>
</evidence>
<evidence type="ECO:0000256" key="9">
    <source>
        <dbReference type="ARBA" id="ARBA00022741"/>
    </source>
</evidence>
<dbReference type="PRINTS" id="PR00119">
    <property type="entry name" value="CATATPASE"/>
</dbReference>
<dbReference type="SUPFAM" id="SSF81665">
    <property type="entry name" value="Calcium ATPase, transmembrane domain M"/>
    <property type="match status" value="1"/>
</dbReference>
<dbReference type="Pfam" id="PF00689">
    <property type="entry name" value="Cation_ATPase_C"/>
    <property type="match status" value="1"/>
</dbReference>
<evidence type="ECO:0000256" key="1">
    <source>
        <dbReference type="ARBA" id="ARBA00004651"/>
    </source>
</evidence>
<evidence type="ECO:0000256" key="19">
    <source>
        <dbReference type="ARBA" id="ARBA00038795"/>
    </source>
</evidence>
<feature type="domain" description="Cation-transporting P-type ATPase N-terminal" evidence="21">
    <location>
        <begin position="44"/>
        <end position="118"/>
    </location>
</feature>
<dbReference type="EMBL" id="JAIFRP010000007">
    <property type="protein sequence ID" value="KAK2587327.1"/>
    <property type="molecule type" value="Genomic_DNA"/>
</dbReference>
<dbReference type="InterPro" id="IPR001757">
    <property type="entry name" value="P_typ_ATPase"/>
</dbReference>
<dbReference type="InterPro" id="IPR005775">
    <property type="entry name" value="P-type_ATPase_IIC"/>
</dbReference>
<keyword evidence="3 20" id="KW-0813">Transport</keyword>